<reference evidence="1 2" key="1">
    <citation type="journal article" date="2009" name="Genome Res.">
        <title>Whole genome sequence of Desulfovibrio magneticus strain RS-1 revealed common gene clusters in magnetotactic bacteria.</title>
        <authorList>
            <person name="Nakazawa H."/>
            <person name="Arakaki A."/>
            <person name="Narita-Yamada S."/>
            <person name="Yashiro I."/>
            <person name="Jinno K."/>
            <person name="Aoki N."/>
            <person name="Tsuruyama A."/>
            <person name="Okamura Y."/>
            <person name="Tanikawa S."/>
            <person name="Fujita N."/>
            <person name="Takeyama H."/>
            <person name="Matsunaga T."/>
        </authorList>
    </citation>
    <scope>NUCLEOTIDE SEQUENCE [LARGE SCALE GENOMIC DNA]</scope>
    <source>
        <strain evidence="2">ATCC 700980 / DSM 13731 / RS-1</strain>
    </source>
</reference>
<name>C4XNI8_SOLM1</name>
<sequence length="132" mass="14816">MPAIRAAFDWWPLDWRFFHPGGFRHLRPGMGPECSAIRNHMRLITIPRKIGRSDCVPPAFPCLYLFRRACRSSPFPALAGNGRQSSNSRAHVALFFQTCQDRACPGHAPLAPILLHSINQPRPVMTGQALCK</sequence>
<accession>C4XNI8</accession>
<evidence type="ECO:0000313" key="1">
    <source>
        <dbReference type="EMBL" id="BAH74963.1"/>
    </source>
</evidence>
<organism evidence="1 2">
    <name type="scientific">Solidesulfovibrio magneticus (strain ATCC 700980 / DSM 13731 / RS-1)</name>
    <name type="common">Desulfovibrio magneticus</name>
    <dbReference type="NCBI Taxonomy" id="573370"/>
    <lineage>
        <taxon>Bacteria</taxon>
        <taxon>Pseudomonadati</taxon>
        <taxon>Thermodesulfobacteriota</taxon>
        <taxon>Desulfovibrionia</taxon>
        <taxon>Desulfovibrionales</taxon>
        <taxon>Desulfovibrionaceae</taxon>
        <taxon>Solidesulfovibrio</taxon>
    </lineage>
</organism>
<gene>
    <name evidence="1" type="ordered locus">DMR_14720</name>
</gene>
<dbReference type="KEGG" id="dma:DMR_14720"/>
<dbReference type="HOGENOM" id="CLU_1913688_0_0_7"/>
<dbReference type="STRING" id="573370.DMR_14720"/>
<dbReference type="AlphaFoldDB" id="C4XNI8"/>
<keyword evidence="2" id="KW-1185">Reference proteome</keyword>
<evidence type="ECO:0000313" key="2">
    <source>
        <dbReference type="Proteomes" id="UP000009071"/>
    </source>
</evidence>
<dbReference type="Proteomes" id="UP000009071">
    <property type="component" value="Chromosome"/>
</dbReference>
<proteinExistence type="predicted"/>
<protein>
    <submittedName>
        <fullName evidence="1">Uncharacterized protein</fullName>
    </submittedName>
</protein>
<dbReference type="EMBL" id="AP010904">
    <property type="protein sequence ID" value="BAH74963.1"/>
    <property type="molecule type" value="Genomic_DNA"/>
</dbReference>